<keyword evidence="5" id="KW-0520">NAD</keyword>
<dbReference type="GeneID" id="13926877"/>
<dbReference type="OMA" id="RHGASQM"/>
<dbReference type="Gene3D" id="3.20.170.30">
    <property type="match status" value="1"/>
</dbReference>
<evidence type="ECO:0000313" key="7">
    <source>
        <dbReference type="EMBL" id="CCK73397.1"/>
    </source>
</evidence>
<dbReference type="FunFam" id="1.10.10.970:FF:000002">
    <property type="entry name" value="Tpt1p"/>
    <property type="match status" value="1"/>
</dbReference>
<evidence type="ECO:0000256" key="6">
    <source>
        <dbReference type="ARBA" id="ARBA00047949"/>
    </source>
</evidence>
<keyword evidence="8" id="KW-1185">Reference proteome</keyword>
<dbReference type="EC" id="2.7.1.160" evidence="3"/>
<dbReference type="RefSeq" id="XP_003980073.1">
    <property type="nucleotide sequence ID" value="XM_003980024.1"/>
</dbReference>
<comment type="catalytic activity">
    <reaction evidence="6">
        <text>2'-phospho-[ligated tRNA] + NAD(+) = mature tRNA + ADP-alpha-D-ribose 1'',2''-cyclic phosphate + nicotinamide</text>
        <dbReference type="Rhea" id="RHEA:23324"/>
        <dbReference type="Rhea" id="RHEA-COMP:11106"/>
        <dbReference type="Rhea" id="RHEA-COMP:11107"/>
        <dbReference type="ChEBI" id="CHEBI:17154"/>
        <dbReference type="ChEBI" id="CHEBI:57540"/>
        <dbReference type="ChEBI" id="CHEBI:76596"/>
        <dbReference type="ChEBI" id="CHEBI:82883"/>
        <dbReference type="ChEBI" id="CHEBI:85027"/>
        <dbReference type="EC" id="2.7.1.160"/>
    </reaction>
</comment>
<reference evidence="7 8" key="1">
    <citation type="journal article" date="2011" name="Proc. Natl. Acad. Sci. U.S.A.">
        <title>Evolutionary erosion of yeast sex chromosomes by mating-type switching accidents.</title>
        <authorList>
            <person name="Gordon J.L."/>
            <person name="Armisen D."/>
            <person name="Proux-Wera E."/>
            <person name="Oheigeartaigh S.S."/>
            <person name="Byrne K.P."/>
            <person name="Wolfe K.H."/>
        </authorList>
    </citation>
    <scope>NUCLEOTIDE SEQUENCE [LARGE SCALE GENOMIC DNA]</scope>
    <source>
        <strain evidence="8">ATCC 10597 / BCRC 20456 / CBS 421 / NBRC 0211 / NRRL Y-12639</strain>
    </source>
</reference>
<dbReference type="SUPFAM" id="SSF56399">
    <property type="entry name" value="ADP-ribosylation"/>
    <property type="match status" value="1"/>
</dbReference>
<dbReference type="STRING" id="1071378.J7RT68"/>
<evidence type="ECO:0000313" key="8">
    <source>
        <dbReference type="Proteomes" id="UP000000689"/>
    </source>
</evidence>
<dbReference type="KEGG" id="ndi:NDAI_0G04120"/>
<dbReference type="GO" id="GO:0005737">
    <property type="term" value="C:cytoplasm"/>
    <property type="evidence" value="ECO:0007669"/>
    <property type="project" value="EnsemblFungi"/>
</dbReference>
<dbReference type="PANTHER" id="PTHR12684:SF2">
    <property type="entry name" value="TRNA 2'-PHOSPHOTRANSFERASE 1"/>
    <property type="match status" value="1"/>
</dbReference>
<dbReference type="InterPro" id="IPR042080">
    <property type="entry name" value="RNA_2'-PTrans_N"/>
</dbReference>
<evidence type="ECO:0000256" key="2">
    <source>
        <dbReference type="ARBA" id="ARBA00009836"/>
    </source>
</evidence>
<keyword evidence="4" id="KW-0808">Transferase</keyword>
<dbReference type="InterPro" id="IPR042081">
    <property type="entry name" value="RNA_2'-PTrans_C"/>
</dbReference>
<dbReference type="HOGENOM" id="CLU_052998_1_1_1"/>
<dbReference type="PANTHER" id="PTHR12684">
    <property type="entry name" value="PUTATIVE PHOSPHOTRANSFERASE"/>
    <property type="match status" value="1"/>
</dbReference>
<organism evidence="7 8">
    <name type="scientific">Naumovozyma dairenensis (strain ATCC 10597 / BCRC 20456 / CBS 421 / NBRC 0211 / NRRL Y-12639)</name>
    <name type="common">Saccharomyces dairenensis</name>
    <dbReference type="NCBI Taxonomy" id="1071378"/>
    <lineage>
        <taxon>Eukaryota</taxon>
        <taxon>Fungi</taxon>
        <taxon>Dikarya</taxon>
        <taxon>Ascomycota</taxon>
        <taxon>Saccharomycotina</taxon>
        <taxon>Saccharomycetes</taxon>
        <taxon>Saccharomycetales</taxon>
        <taxon>Saccharomycetaceae</taxon>
        <taxon>Naumovozyma</taxon>
    </lineage>
</organism>
<evidence type="ECO:0000256" key="4">
    <source>
        <dbReference type="ARBA" id="ARBA00022679"/>
    </source>
</evidence>
<dbReference type="OrthoDB" id="419694at2759"/>
<protein>
    <recommendedName>
        <fullName evidence="3">2'-phosphotransferase</fullName>
        <ecNumber evidence="3">2.7.1.160</ecNumber>
    </recommendedName>
</protein>
<sequence>MVESEIAKRDIRISKALSYLLRHGAVKEGLSIDSDGYVDLSALLKHNRLKTYKCTRDDIHRVVETNEKKRFNIKKLENVEYICAVQGHSMKIINPDGKLLERITTLAQLPDTLVHGTTISSCIAILESGAIKKCGRNHVHLATGITGVNSSVISGMRLSSPVHIYLNLDKSLIDGIGLVKSLNNVYLTEDDIGLTFFKKVVIKLPIENRRKKAVAVNLAILLALLQDKNIPYEMLDGNSDKASHDLTMNAP</sequence>
<dbReference type="eggNOG" id="KOG2278">
    <property type="taxonomic scope" value="Eukaryota"/>
</dbReference>
<gene>
    <name evidence="7" type="primary">NDAI0G04120</name>
    <name evidence="7" type="ordered locus">NDAI_0G04120</name>
</gene>
<dbReference type="InterPro" id="IPR002745">
    <property type="entry name" value="Ptrans_KptA/Tpt1"/>
</dbReference>
<evidence type="ECO:0000256" key="1">
    <source>
        <dbReference type="ARBA" id="ARBA00003343"/>
    </source>
</evidence>
<dbReference type="GO" id="GO:0000215">
    <property type="term" value="F:tRNA 2'-phosphotransferase activity"/>
    <property type="evidence" value="ECO:0007669"/>
    <property type="project" value="UniProtKB-EC"/>
</dbReference>
<dbReference type="GO" id="GO:0005634">
    <property type="term" value="C:nucleus"/>
    <property type="evidence" value="ECO:0007669"/>
    <property type="project" value="EnsemblFungi"/>
</dbReference>
<name>J7RT68_NAUDC</name>
<accession>J7RT68</accession>
<dbReference type="GO" id="GO:0006388">
    <property type="term" value="P:tRNA splicing, via endonucleolytic cleavage and ligation"/>
    <property type="evidence" value="ECO:0007669"/>
    <property type="project" value="EnsemblFungi"/>
</dbReference>
<dbReference type="EMBL" id="HE580273">
    <property type="protein sequence ID" value="CCK73397.1"/>
    <property type="molecule type" value="Genomic_DNA"/>
</dbReference>
<dbReference type="Gene3D" id="1.10.10.970">
    <property type="entry name" value="RNA 2'-phosphotransferase, Tpt1/KptA family, N-terminal domain"/>
    <property type="match status" value="1"/>
</dbReference>
<dbReference type="Proteomes" id="UP000000689">
    <property type="component" value="Chromosome 7"/>
</dbReference>
<dbReference type="AlphaFoldDB" id="J7RT68"/>
<dbReference type="Pfam" id="PF01885">
    <property type="entry name" value="PTS_2-RNA"/>
    <property type="match status" value="1"/>
</dbReference>
<comment type="function">
    <text evidence="1">Catalyzes the last step of tRNA splicing, the transfer of the splice junction 2'-phosphate from ligated tRNA to NAD to produce ADP-ribose 1''-2'' cyclic phosphate.</text>
</comment>
<comment type="similarity">
    <text evidence="2">Belongs to the KptA/TPT1 family.</text>
</comment>
<evidence type="ECO:0000256" key="3">
    <source>
        <dbReference type="ARBA" id="ARBA00012007"/>
    </source>
</evidence>
<evidence type="ECO:0000256" key="5">
    <source>
        <dbReference type="ARBA" id="ARBA00023027"/>
    </source>
</evidence>
<proteinExistence type="inferred from homology"/>